<dbReference type="PANTHER" id="PTHR43877">
    <property type="entry name" value="AMINOALKYLPHOSPHONATE N-ACETYLTRANSFERASE-RELATED-RELATED"/>
    <property type="match status" value="1"/>
</dbReference>
<dbReference type="SUPFAM" id="SSF55729">
    <property type="entry name" value="Acyl-CoA N-acyltransferases (Nat)"/>
    <property type="match status" value="2"/>
</dbReference>
<dbReference type="KEGG" id="euz:DVS28_a0394"/>
<dbReference type="Proteomes" id="UP000264006">
    <property type="component" value="Chromosome"/>
</dbReference>
<dbReference type="OrthoDB" id="9799092at2"/>
<evidence type="ECO:0000313" key="4">
    <source>
        <dbReference type="EMBL" id="AXV05101.1"/>
    </source>
</evidence>
<protein>
    <submittedName>
        <fullName evidence="4">GCN5-related N-acetyltransferase</fullName>
    </submittedName>
</protein>
<sequence length="303" mass="33229">MINVPGLPDGLTARPPTLDDIDEVVALCRAEQVRSGVAAHTNAADFTSEWQRPSMDLDLDAVVVQEGPRIVGYADQSDGRAWVAVDPSAEGHGIGTALRRWTEANARHHGLPRIGQTLPRTATEAMSLLADAGWTARWDTWVFSIPLGPDLPPPHLPDGVVVRSIKRPDEERAAYDVVQAAFGEWPDRDSSQTFEDWRAENLDRDDADADLLLVAVEDDRVVGAALCLEDEDEGWVAELAVPREHRGRGLGRGLLESAFQRFAARGRLTAGLSTDSRTGARTLYEHVGMTVTEDWARWALDLD</sequence>
<reference evidence="4 5" key="1">
    <citation type="submission" date="2018-09" db="EMBL/GenBank/DDBJ databases">
        <title>Complete genome sequence of Euzebya sp. DY32-46 isolated from seawater of Pacific Ocean.</title>
        <authorList>
            <person name="Xu L."/>
            <person name="Wu Y.-H."/>
            <person name="Xu X.-W."/>
        </authorList>
    </citation>
    <scope>NUCLEOTIDE SEQUENCE [LARGE SCALE GENOMIC DNA]</scope>
    <source>
        <strain evidence="4 5">DY32-46</strain>
    </source>
</reference>
<dbReference type="RefSeq" id="WP_114589955.1">
    <property type="nucleotide sequence ID" value="NZ_CP031165.1"/>
</dbReference>
<name>A0A346XSA4_9ACTN</name>
<dbReference type="EMBL" id="CP031165">
    <property type="protein sequence ID" value="AXV05101.1"/>
    <property type="molecule type" value="Genomic_DNA"/>
</dbReference>
<dbReference type="GO" id="GO:0016747">
    <property type="term" value="F:acyltransferase activity, transferring groups other than amino-acyl groups"/>
    <property type="evidence" value="ECO:0007669"/>
    <property type="project" value="InterPro"/>
</dbReference>
<dbReference type="InterPro" id="IPR000182">
    <property type="entry name" value="GNAT_dom"/>
</dbReference>
<keyword evidence="5" id="KW-1185">Reference proteome</keyword>
<dbReference type="CDD" id="cd04301">
    <property type="entry name" value="NAT_SF"/>
    <property type="match status" value="1"/>
</dbReference>
<dbReference type="PANTHER" id="PTHR43877:SF2">
    <property type="entry name" value="AMINOALKYLPHOSPHONATE N-ACETYLTRANSFERASE-RELATED"/>
    <property type="match status" value="1"/>
</dbReference>
<organism evidence="4 5">
    <name type="scientific">Euzebya pacifica</name>
    <dbReference type="NCBI Taxonomy" id="1608957"/>
    <lineage>
        <taxon>Bacteria</taxon>
        <taxon>Bacillati</taxon>
        <taxon>Actinomycetota</taxon>
        <taxon>Nitriliruptoria</taxon>
        <taxon>Euzebyales</taxon>
    </lineage>
</organism>
<evidence type="ECO:0000256" key="2">
    <source>
        <dbReference type="ARBA" id="ARBA00023315"/>
    </source>
</evidence>
<dbReference type="PROSITE" id="PS51186">
    <property type="entry name" value="GNAT"/>
    <property type="match status" value="2"/>
</dbReference>
<gene>
    <name evidence="4" type="ORF">DVS28_a0394</name>
</gene>
<evidence type="ECO:0000259" key="3">
    <source>
        <dbReference type="PROSITE" id="PS51186"/>
    </source>
</evidence>
<keyword evidence="1 4" id="KW-0808">Transferase</keyword>
<evidence type="ECO:0000313" key="5">
    <source>
        <dbReference type="Proteomes" id="UP000264006"/>
    </source>
</evidence>
<keyword evidence="2" id="KW-0012">Acyltransferase</keyword>
<dbReference type="Pfam" id="PF00583">
    <property type="entry name" value="Acetyltransf_1"/>
    <property type="match status" value="2"/>
</dbReference>
<dbReference type="Gene3D" id="3.40.630.30">
    <property type="match status" value="1"/>
</dbReference>
<dbReference type="InterPro" id="IPR050832">
    <property type="entry name" value="Bact_Acetyltransf"/>
</dbReference>
<evidence type="ECO:0000256" key="1">
    <source>
        <dbReference type="ARBA" id="ARBA00022679"/>
    </source>
</evidence>
<dbReference type="AlphaFoldDB" id="A0A346XSA4"/>
<dbReference type="InterPro" id="IPR016181">
    <property type="entry name" value="Acyl_CoA_acyltransferase"/>
</dbReference>
<proteinExistence type="predicted"/>
<accession>A0A346XSA4</accession>
<feature type="domain" description="N-acetyltransferase" evidence="3">
    <location>
        <begin position="160"/>
        <end position="303"/>
    </location>
</feature>
<feature type="domain" description="N-acetyltransferase" evidence="3">
    <location>
        <begin position="11"/>
        <end position="152"/>
    </location>
</feature>